<dbReference type="InterPro" id="IPR022380">
    <property type="entry name" value="Glu-Q_tRNA(Asp)_Synthase"/>
</dbReference>
<dbReference type="Pfam" id="PF00749">
    <property type="entry name" value="tRNA-synt_1c"/>
    <property type="match status" value="1"/>
</dbReference>
<dbReference type="EC" id="6.1.1.-" evidence="7"/>
<keyword evidence="1 7" id="KW-0436">Ligase</keyword>
<dbReference type="NCBIfam" id="TIGR03838">
    <property type="entry name" value="queuosine_YadB"/>
    <property type="match status" value="1"/>
</dbReference>
<dbReference type="GO" id="GO:0006400">
    <property type="term" value="P:tRNA modification"/>
    <property type="evidence" value="ECO:0007669"/>
    <property type="project" value="InterPro"/>
</dbReference>
<dbReference type="InterPro" id="IPR020058">
    <property type="entry name" value="Glu/Gln-tRNA-synth_Ib_cat-dom"/>
</dbReference>
<dbReference type="SUPFAM" id="SSF52374">
    <property type="entry name" value="Nucleotidylyl transferase"/>
    <property type="match status" value="1"/>
</dbReference>
<feature type="binding site" evidence="7">
    <location>
        <begin position="14"/>
        <end position="18"/>
    </location>
    <ligand>
        <name>L-glutamate</name>
        <dbReference type="ChEBI" id="CHEBI:29985"/>
    </ligand>
</feature>
<keyword evidence="5 7" id="KW-0067">ATP-binding</keyword>
<evidence type="ECO:0000256" key="2">
    <source>
        <dbReference type="ARBA" id="ARBA00022723"/>
    </source>
</evidence>
<dbReference type="Proteomes" id="UP000275394">
    <property type="component" value="Unassembled WGS sequence"/>
</dbReference>
<organism evidence="10 11">
    <name type="scientific">Sinobacterium caligoides</name>
    <dbReference type="NCBI Taxonomy" id="933926"/>
    <lineage>
        <taxon>Bacteria</taxon>
        <taxon>Pseudomonadati</taxon>
        <taxon>Pseudomonadota</taxon>
        <taxon>Gammaproteobacteria</taxon>
        <taxon>Cellvibrionales</taxon>
        <taxon>Spongiibacteraceae</taxon>
        <taxon>Sinobacterium</taxon>
    </lineage>
</organism>
<dbReference type="OrthoDB" id="9807503at2"/>
<evidence type="ECO:0000256" key="6">
    <source>
        <dbReference type="ARBA" id="ARBA00023146"/>
    </source>
</evidence>
<accession>A0A3N2DFW5</accession>
<evidence type="ECO:0000256" key="8">
    <source>
        <dbReference type="RuleBase" id="RU363037"/>
    </source>
</evidence>
<keyword evidence="3 7" id="KW-0547">Nucleotide-binding</keyword>
<dbReference type="RefSeq" id="WP_123713700.1">
    <property type="nucleotide sequence ID" value="NZ_RKHR01000007.1"/>
</dbReference>
<feature type="short sequence motif" description="'HIGH' region" evidence="7">
    <location>
        <begin position="17"/>
        <end position="27"/>
    </location>
</feature>
<keyword evidence="4 7" id="KW-0862">Zinc</keyword>
<evidence type="ECO:0000256" key="3">
    <source>
        <dbReference type="ARBA" id="ARBA00022741"/>
    </source>
</evidence>
<dbReference type="AlphaFoldDB" id="A0A3N2DFW5"/>
<dbReference type="InterPro" id="IPR000924">
    <property type="entry name" value="Glu/Gln-tRNA-synth"/>
</dbReference>
<feature type="binding site" evidence="7">
    <location>
        <position position="237"/>
    </location>
    <ligand>
        <name>ATP</name>
        <dbReference type="ChEBI" id="CHEBI:30616"/>
    </ligand>
</feature>
<keyword evidence="8" id="KW-0648">Protein biosynthesis</keyword>
<evidence type="ECO:0000256" key="7">
    <source>
        <dbReference type="HAMAP-Rule" id="MF_01428"/>
    </source>
</evidence>
<dbReference type="Gene3D" id="3.40.50.620">
    <property type="entry name" value="HUPs"/>
    <property type="match status" value="1"/>
</dbReference>
<dbReference type="HAMAP" id="MF_01428">
    <property type="entry name" value="Glu_Q_tRNA_synth"/>
    <property type="match status" value="1"/>
</dbReference>
<reference evidence="10 11" key="1">
    <citation type="submission" date="2018-11" db="EMBL/GenBank/DDBJ databases">
        <title>Genomic Encyclopedia of Type Strains, Phase IV (KMG-IV): sequencing the most valuable type-strain genomes for metagenomic binning, comparative biology and taxonomic classification.</title>
        <authorList>
            <person name="Goeker M."/>
        </authorList>
    </citation>
    <scope>NUCLEOTIDE SEQUENCE [LARGE SCALE GENOMIC DNA]</scope>
    <source>
        <strain evidence="10 11">DSM 100316</strain>
    </source>
</reference>
<dbReference type="GO" id="GO:0005829">
    <property type="term" value="C:cytosol"/>
    <property type="evidence" value="ECO:0007669"/>
    <property type="project" value="TreeGrafter"/>
</dbReference>
<evidence type="ECO:0000256" key="5">
    <source>
        <dbReference type="ARBA" id="ARBA00022840"/>
    </source>
</evidence>
<feature type="binding site" evidence="7">
    <location>
        <position position="120"/>
    </location>
    <ligand>
        <name>Zn(2+)</name>
        <dbReference type="ChEBI" id="CHEBI:29105"/>
    </ligand>
</feature>
<evidence type="ECO:0000259" key="9">
    <source>
        <dbReference type="Pfam" id="PF00749"/>
    </source>
</evidence>
<dbReference type="InterPro" id="IPR049940">
    <property type="entry name" value="GluQ/Sye"/>
</dbReference>
<dbReference type="NCBIfam" id="NF004314">
    <property type="entry name" value="PRK05710.1-3"/>
    <property type="match status" value="1"/>
</dbReference>
<dbReference type="GO" id="GO:0008270">
    <property type="term" value="F:zinc ion binding"/>
    <property type="evidence" value="ECO:0007669"/>
    <property type="project" value="UniProtKB-UniRule"/>
</dbReference>
<keyword evidence="6 7" id="KW-0030">Aminoacyl-tRNA synthetase</keyword>
<dbReference type="GO" id="GO:0006424">
    <property type="term" value="P:glutamyl-tRNA aminoacylation"/>
    <property type="evidence" value="ECO:0007669"/>
    <property type="project" value="InterPro"/>
</dbReference>
<keyword evidence="2 7" id="KW-0479">Metal-binding</keyword>
<feature type="domain" description="Glutamyl/glutaminyl-tRNA synthetase class Ib catalytic" evidence="9">
    <location>
        <begin position="14"/>
        <end position="241"/>
    </location>
</feature>
<feature type="short sequence motif" description="'KMSKS' region" evidence="7">
    <location>
        <begin position="234"/>
        <end position="238"/>
    </location>
</feature>
<dbReference type="FunFam" id="3.40.50.620:FF:000093">
    <property type="entry name" value="Glutamyl-Q tRNA(Asp) synthetase"/>
    <property type="match status" value="1"/>
</dbReference>
<dbReference type="InterPro" id="IPR014729">
    <property type="entry name" value="Rossmann-like_a/b/a_fold"/>
</dbReference>
<evidence type="ECO:0000313" key="10">
    <source>
        <dbReference type="EMBL" id="ROR98629.1"/>
    </source>
</evidence>
<name>A0A3N2DFW5_9GAMM</name>
<sequence length="299" mass="33533">MPLSQPPPRPYVGRFAPSPTGPLHMGSLISALASYLDAKANHGQWLIRIEDLDPPREVAGASEEIVACLAQHGLYSDRPILKQSSRLDAYEQALERLQQRQLSFYCQCSRAQLKATGSIYPGYCRHLDLPKPGQYATRLRVDASTIQYHDGIQGPQRQSLADEVGDFIIKRKDQLHSYQLAVVVDDHFQGVSHVVRGADLLSSTERQLFLARQLDYSSPQYAHLPVLTNDAGQKLSKQTFAPSLDPAKNKDNILFALKFLNQPLPPKEISKLPQLLFWATQHWQIKRIAAHTSQHVSLS</sequence>
<dbReference type="GO" id="GO:0004818">
    <property type="term" value="F:glutamate-tRNA ligase activity"/>
    <property type="evidence" value="ECO:0007669"/>
    <property type="project" value="TreeGrafter"/>
</dbReference>
<comment type="function">
    <text evidence="7">Catalyzes the tRNA-independent activation of glutamate in presence of ATP and the subsequent transfer of glutamate onto a tRNA(Asp). Glutamate is transferred on the 2-amino-5-(4,5-dihydroxy-2-cyclopenten-1-yl) moiety of the queuosine in the wobble position of the QUC anticodon.</text>
</comment>
<dbReference type="GO" id="GO:0005524">
    <property type="term" value="F:ATP binding"/>
    <property type="evidence" value="ECO:0007669"/>
    <property type="project" value="UniProtKB-KW"/>
</dbReference>
<dbReference type="PANTHER" id="PTHR43311">
    <property type="entry name" value="GLUTAMATE--TRNA LIGASE"/>
    <property type="match status" value="1"/>
</dbReference>
<evidence type="ECO:0000256" key="1">
    <source>
        <dbReference type="ARBA" id="ARBA00022598"/>
    </source>
</evidence>
<feature type="binding site" evidence="7">
    <location>
        <position position="178"/>
    </location>
    <ligand>
        <name>L-glutamate</name>
        <dbReference type="ChEBI" id="CHEBI:29985"/>
    </ligand>
</feature>
<feature type="binding site" evidence="7">
    <location>
        <position position="106"/>
    </location>
    <ligand>
        <name>Zn(2+)</name>
        <dbReference type="ChEBI" id="CHEBI:29105"/>
    </ligand>
</feature>
<feature type="binding site" evidence="7">
    <location>
        <position position="108"/>
    </location>
    <ligand>
        <name>Zn(2+)</name>
        <dbReference type="ChEBI" id="CHEBI:29105"/>
    </ligand>
</feature>
<keyword evidence="11" id="KW-1185">Reference proteome</keyword>
<comment type="caution">
    <text evidence="10">The sequence shown here is derived from an EMBL/GenBank/DDBJ whole genome shotgun (WGS) entry which is preliminary data.</text>
</comment>
<comment type="similarity">
    <text evidence="7">Belongs to the class-I aminoacyl-tRNA synthetase family. GluQ subfamily.</text>
</comment>
<dbReference type="PANTHER" id="PTHR43311:SF1">
    <property type="entry name" value="GLUTAMYL-Q TRNA(ASP) SYNTHETASE"/>
    <property type="match status" value="1"/>
</dbReference>
<feature type="binding site" evidence="7">
    <location>
        <position position="196"/>
    </location>
    <ligand>
        <name>L-glutamate</name>
        <dbReference type="ChEBI" id="CHEBI:29985"/>
    </ligand>
</feature>
<comment type="cofactor">
    <cofactor evidence="7">
        <name>Zn(2+)</name>
        <dbReference type="ChEBI" id="CHEBI:29105"/>
    </cofactor>
    <text evidence="7">Binds 1 zinc ion per subunit.</text>
</comment>
<gene>
    <name evidence="7" type="primary">gluQ</name>
    <name evidence="10" type="ORF">EDC56_3359</name>
</gene>
<dbReference type="PRINTS" id="PR00987">
    <property type="entry name" value="TRNASYNTHGLU"/>
</dbReference>
<feature type="binding site" evidence="7">
    <location>
        <position position="124"/>
    </location>
    <ligand>
        <name>Zn(2+)</name>
        <dbReference type="ChEBI" id="CHEBI:29105"/>
    </ligand>
</feature>
<feature type="binding site" evidence="7">
    <location>
        <position position="50"/>
    </location>
    <ligand>
        <name>L-glutamate</name>
        <dbReference type="ChEBI" id="CHEBI:29985"/>
    </ligand>
</feature>
<dbReference type="EMBL" id="RKHR01000007">
    <property type="protein sequence ID" value="ROR98629.1"/>
    <property type="molecule type" value="Genomic_DNA"/>
</dbReference>
<proteinExistence type="inferred from homology"/>
<evidence type="ECO:0000313" key="11">
    <source>
        <dbReference type="Proteomes" id="UP000275394"/>
    </source>
</evidence>
<protein>
    <recommendedName>
        <fullName evidence="7">Glutamyl-Q tRNA(Asp) synthetase</fullName>
        <shortName evidence="7">Glu-Q-RSs</shortName>
        <ecNumber evidence="7">6.1.1.-</ecNumber>
    </recommendedName>
</protein>
<evidence type="ECO:0000256" key="4">
    <source>
        <dbReference type="ARBA" id="ARBA00022833"/>
    </source>
</evidence>